<evidence type="ECO:0000313" key="3">
    <source>
        <dbReference type="Proteomes" id="UP000517523"/>
    </source>
</evidence>
<dbReference type="InterPro" id="IPR036582">
    <property type="entry name" value="Mao_N_sf"/>
</dbReference>
<protein>
    <recommendedName>
        <fullName evidence="1">Copper amine oxidase-like N-terminal domain-containing protein</fullName>
    </recommendedName>
</protein>
<dbReference type="AlphaFoldDB" id="A0A839TZI2"/>
<dbReference type="Gene3D" id="3.30.457.10">
    <property type="entry name" value="Copper amine oxidase-like, N-terminal domain"/>
    <property type="match status" value="1"/>
</dbReference>
<reference evidence="2 3" key="1">
    <citation type="submission" date="2020-08" db="EMBL/GenBank/DDBJ databases">
        <title>Genomic Encyclopedia of Type Strains, Phase III (KMG-III): the genomes of soil and plant-associated and newly described type strains.</title>
        <authorList>
            <person name="Whitman W."/>
        </authorList>
    </citation>
    <scope>NUCLEOTIDE SEQUENCE [LARGE SCALE GENOMIC DNA]</scope>
    <source>
        <strain evidence="2 3">CECT 5831</strain>
    </source>
</reference>
<dbReference type="Pfam" id="PF07833">
    <property type="entry name" value="Cu_amine_oxidN1"/>
    <property type="match status" value="1"/>
</dbReference>
<sequence length="171" mass="19873">MVALFLVGVNSVFASTDPFEQRAQQKFNANRPTEVTVRIDKKNTTKTYKNNFVPIRFLFEKTSEQITWNNKTKTATVIKNGKRILFTTKDIKGSINQIVWPKGWLILKDGRTYIDMIYLNQIFDRYGNYETNSEESAWEQKLGFIGIAYIDSIYGGKNSTEHVFVMFDKED</sequence>
<organism evidence="2 3">
    <name type="scientific">Paenibacillus rhizosphaerae</name>
    <dbReference type="NCBI Taxonomy" id="297318"/>
    <lineage>
        <taxon>Bacteria</taxon>
        <taxon>Bacillati</taxon>
        <taxon>Bacillota</taxon>
        <taxon>Bacilli</taxon>
        <taxon>Bacillales</taxon>
        <taxon>Paenibacillaceae</taxon>
        <taxon>Paenibacillus</taxon>
    </lineage>
</organism>
<accession>A0A839TZI2</accession>
<dbReference type="SUPFAM" id="SSF55383">
    <property type="entry name" value="Copper amine oxidase, domain N"/>
    <property type="match status" value="1"/>
</dbReference>
<dbReference type="EMBL" id="JACHXJ010000015">
    <property type="protein sequence ID" value="MBB3132285.1"/>
    <property type="molecule type" value="Genomic_DNA"/>
</dbReference>
<dbReference type="Proteomes" id="UP000517523">
    <property type="component" value="Unassembled WGS sequence"/>
</dbReference>
<evidence type="ECO:0000259" key="1">
    <source>
        <dbReference type="Pfam" id="PF07833"/>
    </source>
</evidence>
<dbReference type="RefSeq" id="WP_183587973.1">
    <property type="nucleotide sequence ID" value="NZ_JACHXJ010000015.1"/>
</dbReference>
<gene>
    <name evidence="2" type="ORF">FHS19_007014</name>
</gene>
<name>A0A839TZI2_9BACL</name>
<feature type="domain" description="Copper amine oxidase-like N-terminal" evidence="1">
    <location>
        <begin position="49"/>
        <end position="130"/>
    </location>
</feature>
<evidence type="ECO:0000313" key="2">
    <source>
        <dbReference type="EMBL" id="MBB3132285.1"/>
    </source>
</evidence>
<comment type="caution">
    <text evidence="2">The sequence shown here is derived from an EMBL/GenBank/DDBJ whole genome shotgun (WGS) entry which is preliminary data.</text>
</comment>
<proteinExistence type="predicted"/>
<dbReference type="InterPro" id="IPR012854">
    <property type="entry name" value="Cu_amine_oxidase-like_N"/>
</dbReference>